<dbReference type="GO" id="GO:0016757">
    <property type="term" value="F:glycosyltransferase activity"/>
    <property type="evidence" value="ECO:0007669"/>
    <property type="project" value="InterPro"/>
</dbReference>
<comment type="caution">
    <text evidence="3">The sequence shown here is derived from an EMBL/GenBank/DDBJ whole genome shotgun (WGS) entry which is preliminary data.</text>
</comment>
<accession>A0A8S1HAZ8</accession>
<evidence type="ECO:0008006" key="5">
    <source>
        <dbReference type="Google" id="ProtNLM"/>
    </source>
</evidence>
<dbReference type="Proteomes" id="UP000835052">
    <property type="component" value="Unassembled WGS sequence"/>
</dbReference>
<evidence type="ECO:0000256" key="1">
    <source>
        <dbReference type="SAM" id="Phobius"/>
    </source>
</evidence>
<gene>
    <name evidence="3" type="ORF">CAUJ_LOCUS7720</name>
</gene>
<evidence type="ECO:0000256" key="2">
    <source>
        <dbReference type="SAM" id="SignalP"/>
    </source>
</evidence>
<dbReference type="AlphaFoldDB" id="A0A8S1HAZ8"/>
<dbReference type="InterPro" id="IPR029675">
    <property type="entry name" value="PGAP4"/>
</dbReference>
<keyword evidence="4" id="KW-1185">Reference proteome</keyword>
<organism evidence="3 4">
    <name type="scientific">Caenorhabditis auriculariae</name>
    <dbReference type="NCBI Taxonomy" id="2777116"/>
    <lineage>
        <taxon>Eukaryota</taxon>
        <taxon>Metazoa</taxon>
        <taxon>Ecdysozoa</taxon>
        <taxon>Nematoda</taxon>
        <taxon>Chromadorea</taxon>
        <taxon>Rhabditida</taxon>
        <taxon>Rhabditina</taxon>
        <taxon>Rhabditomorpha</taxon>
        <taxon>Rhabditoidea</taxon>
        <taxon>Rhabditidae</taxon>
        <taxon>Peloderinae</taxon>
        <taxon>Caenorhabditis</taxon>
    </lineage>
</organism>
<dbReference type="PANTHER" id="PTHR31410">
    <property type="entry name" value="TRANSMEMBRANE PROTEIN 246"/>
    <property type="match status" value="1"/>
</dbReference>
<keyword evidence="1" id="KW-0812">Transmembrane</keyword>
<dbReference type="PANTHER" id="PTHR31410:SF1">
    <property type="entry name" value="POST-GPI ATTACHMENT TO PROTEINS FACTOR 4"/>
    <property type="match status" value="1"/>
</dbReference>
<reference evidence="3" key="1">
    <citation type="submission" date="2020-10" db="EMBL/GenBank/DDBJ databases">
        <authorList>
            <person name="Kikuchi T."/>
        </authorList>
    </citation>
    <scope>NUCLEOTIDE SEQUENCE</scope>
    <source>
        <strain evidence="3">NKZ352</strain>
    </source>
</reference>
<proteinExistence type="predicted"/>
<dbReference type="GO" id="GO:0000139">
    <property type="term" value="C:Golgi membrane"/>
    <property type="evidence" value="ECO:0007669"/>
    <property type="project" value="InterPro"/>
</dbReference>
<dbReference type="OrthoDB" id="2016523at2759"/>
<protein>
    <recommendedName>
        <fullName evidence="5">Glycosyltransferase family 92 protein</fullName>
    </recommendedName>
</protein>
<feature type="chain" id="PRO_5035893944" description="Glycosyltransferase family 92 protein" evidence="2">
    <location>
        <begin position="23"/>
        <end position="354"/>
    </location>
</feature>
<feature type="transmembrane region" description="Helical" evidence="1">
    <location>
        <begin position="236"/>
        <end position="253"/>
    </location>
</feature>
<evidence type="ECO:0000313" key="4">
    <source>
        <dbReference type="Proteomes" id="UP000835052"/>
    </source>
</evidence>
<evidence type="ECO:0000313" key="3">
    <source>
        <dbReference type="EMBL" id="CAD6191801.1"/>
    </source>
</evidence>
<name>A0A8S1HAZ8_9PELO</name>
<feature type="signal peptide" evidence="2">
    <location>
        <begin position="1"/>
        <end position="22"/>
    </location>
</feature>
<dbReference type="GO" id="GO:0006506">
    <property type="term" value="P:GPI anchor biosynthetic process"/>
    <property type="evidence" value="ECO:0007669"/>
    <property type="project" value="InterPro"/>
</dbReference>
<keyword evidence="1" id="KW-1133">Transmembrane helix</keyword>
<sequence length="354" mass="40228">MRHRPLVQLLLVFVSLTSVHLGLRLLRNAVPTLDDSPDLYPREFLKDATKLNSRRSEIAEAFFKKSKYSYHKNAEVEVRIVASDRGSGYLLQTIAFLLNQQEDGNFNIRICNVESGIFPDLVQFAKTFRIDNVGGGRRKSSELDGQLAKEAEDYWNCLALPTNSSFILLIEDDSLVAPKFHRILKSLTNQLEEFIDIDFVKLYHLNRLRKIPFFVQTICMAILISFLLFSTVLRQIHPVIFLLIVPVIAYDFYGYGCQFPAEFRYALTGSAYMSLIESCCTPAVLFRTSSAPAMTSYFMRQKASDGHAKDHILDESPFVGRQTDLNLVVHVGAFSSVRQHAVVLSDLNDMLNRV</sequence>
<keyword evidence="1" id="KW-0472">Membrane</keyword>
<keyword evidence="2" id="KW-0732">Signal</keyword>
<dbReference type="EMBL" id="CAJGYM010000023">
    <property type="protein sequence ID" value="CAD6191801.1"/>
    <property type="molecule type" value="Genomic_DNA"/>
</dbReference>
<feature type="transmembrane region" description="Helical" evidence="1">
    <location>
        <begin position="211"/>
        <end position="229"/>
    </location>
</feature>